<proteinExistence type="predicted"/>
<evidence type="ECO:0000256" key="3">
    <source>
        <dbReference type="PIRSR" id="PIRSR637359-1"/>
    </source>
</evidence>
<keyword evidence="2" id="KW-0325">Glycoprotein</keyword>
<feature type="region of interest" description="Disordered" evidence="5">
    <location>
        <begin position="1"/>
        <end position="52"/>
    </location>
</feature>
<reference evidence="8" key="1">
    <citation type="journal article" date="2023" name="Commun. Biol.">
        <title>Genome analysis of Parmales, the sister group of diatoms, reveals the evolutionary specialization of diatoms from phago-mixotrophs to photoautotrophs.</title>
        <authorList>
            <person name="Ban H."/>
            <person name="Sato S."/>
            <person name="Yoshikawa S."/>
            <person name="Yamada K."/>
            <person name="Nakamura Y."/>
            <person name="Ichinomiya M."/>
            <person name="Sato N."/>
            <person name="Blanc-Mathieu R."/>
            <person name="Endo H."/>
            <person name="Kuwata A."/>
            <person name="Ogata H."/>
        </authorList>
    </citation>
    <scope>NUCLEOTIDE SEQUENCE [LARGE SCALE GENOMIC DNA]</scope>
    <source>
        <strain evidence="8">NIES 3699</strain>
    </source>
</reference>
<organism evidence="7 8">
    <name type="scientific">Triparma verrucosa</name>
    <dbReference type="NCBI Taxonomy" id="1606542"/>
    <lineage>
        <taxon>Eukaryota</taxon>
        <taxon>Sar</taxon>
        <taxon>Stramenopiles</taxon>
        <taxon>Ochrophyta</taxon>
        <taxon>Bolidophyceae</taxon>
        <taxon>Parmales</taxon>
        <taxon>Triparmaceae</taxon>
        <taxon>Triparma</taxon>
    </lineage>
</organism>
<sequence length="337" mass="38309">MASFAASMANMSATAANQKVKKKKKRAAASTETSGATSSESKRPRQDSRRPKVAFLGIGMQKAGTSWLYTMLSQHPSICLSVEKEVHYWDMHKEEKGKGDEWYESQFPESSPDKLVGEITPDYLNMWATRIGQMHAYNPNLKLIVLHREEISRACSAFLMWNRIAAEKGEAKAIESMTDDEVVAALTSMEPPHCMGLSEMGKGLENLTTNGFKPEQILVAEFEDVAKRPDQLMNVVFDFLGVERIQIEEEKLKTNFQIKTDRTAVVANKSNKFPKDLKERIMGRLEKAYKELKRRNKKVGGPYLKRYQALMDAQEEKEEEKKEKEEKETIITETAKS</sequence>
<dbReference type="Gene3D" id="3.40.50.300">
    <property type="entry name" value="P-loop containing nucleotide triphosphate hydrolases"/>
    <property type="match status" value="1"/>
</dbReference>
<feature type="domain" description="Sulfotransferase" evidence="6">
    <location>
        <begin position="58"/>
        <end position="271"/>
    </location>
</feature>
<feature type="binding site" evidence="4">
    <location>
        <position position="148"/>
    </location>
    <ligand>
        <name>3'-phosphoadenylyl sulfate</name>
        <dbReference type="ChEBI" id="CHEBI:58339"/>
    </ligand>
</feature>
<dbReference type="PANTHER" id="PTHR10605">
    <property type="entry name" value="HEPARAN SULFATE SULFOTRANSFERASE"/>
    <property type="match status" value="1"/>
</dbReference>
<feature type="compositionally biased region" description="Basic and acidic residues" evidence="5">
    <location>
        <begin position="40"/>
        <end position="50"/>
    </location>
</feature>
<feature type="compositionally biased region" description="Low complexity" evidence="5">
    <location>
        <begin position="28"/>
        <end position="39"/>
    </location>
</feature>
<dbReference type="EMBL" id="BRXX01000493">
    <property type="protein sequence ID" value="GMI14245.1"/>
    <property type="molecule type" value="Genomic_DNA"/>
</dbReference>
<evidence type="ECO:0000256" key="4">
    <source>
        <dbReference type="PIRSR" id="PIRSR637359-2"/>
    </source>
</evidence>
<comment type="caution">
    <text evidence="7">The sequence shown here is derived from an EMBL/GenBank/DDBJ whole genome shotgun (WGS) entry which is preliminary data.</text>
</comment>
<evidence type="ECO:0000259" key="6">
    <source>
        <dbReference type="Pfam" id="PF00685"/>
    </source>
</evidence>
<evidence type="ECO:0000256" key="5">
    <source>
        <dbReference type="SAM" id="MobiDB-lite"/>
    </source>
</evidence>
<dbReference type="InterPro" id="IPR037359">
    <property type="entry name" value="NST/OST"/>
</dbReference>
<protein>
    <recommendedName>
        <fullName evidence="6">Sulfotransferase domain-containing protein</fullName>
    </recommendedName>
</protein>
<name>A0A9W7FLJ1_9STRA</name>
<dbReference type="InterPro" id="IPR000863">
    <property type="entry name" value="Sulfotransferase_dom"/>
</dbReference>
<dbReference type="Proteomes" id="UP001165160">
    <property type="component" value="Unassembled WGS sequence"/>
</dbReference>
<dbReference type="PANTHER" id="PTHR10605:SF56">
    <property type="entry name" value="BIFUNCTIONAL HEPARAN SULFATE N-DEACETYLASE_N-SULFOTRANSFERASE"/>
    <property type="match status" value="1"/>
</dbReference>
<feature type="compositionally biased region" description="Basic and acidic residues" evidence="5">
    <location>
        <begin position="319"/>
        <end position="337"/>
    </location>
</feature>
<dbReference type="AlphaFoldDB" id="A0A9W7FLJ1"/>
<feature type="compositionally biased region" description="Low complexity" evidence="5">
    <location>
        <begin position="1"/>
        <end position="18"/>
    </location>
</feature>
<evidence type="ECO:0000256" key="1">
    <source>
        <dbReference type="ARBA" id="ARBA00022679"/>
    </source>
</evidence>
<dbReference type="SUPFAM" id="SSF52540">
    <property type="entry name" value="P-loop containing nucleoside triphosphate hydrolases"/>
    <property type="match status" value="1"/>
</dbReference>
<dbReference type="InterPro" id="IPR027417">
    <property type="entry name" value="P-loop_NTPase"/>
</dbReference>
<feature type="binding site" evidence="4">
    <location>
        <position position="156"/>
    </location>
    <ligand>
        <name>3'-phosphoadenylyl sulfate</name>
        <dbReference type="ChEBI" id="CHEBI:58339"/>
    </ligand>
</feature>
<evidence type="ECO:0000313" key="7">
    <source>
        <dbReference type="EMBL" id="GMI14245.1"/>
    </source>
</evidence>
<keyword evidence="1" id="KW-0808">Transferase</keyword>
<gene>
    <name evidence="7" type="ORF">TrVE_jg1140</name>
</gene>
<keyword evidence="8" id="KW-1185">Reference proteome</keyword>
<dbReference type="Pfam" id="PF00685">
    <property type="entry name" value="Sulfotransfer_1"/>
    <property type="match status" value="1"/>
</dbReference>
<feature type="region of interest" description="Disordered" evidence="5">
    <location>
        <begin position="312"/>
        <end position="337"/>
    </location>
</feature>
<feature type="active site" description="For sulfotransferase activity" evidence="3">
    <location>
        <position position="62"/>
    </location>
</feature>
<evidence type="ECO:0000313" key="8">
    <source>
        <dbReference type="Proteomes" id="UP001165160"/>
    </source>
</evidence>
<evidence type="ECO:0000256" key="2">
    <source>
        <dbReference type="ARBA" id="ARBA00023180"/>
    </source>
</evidence>
<dbReference type="GO" id="GO:0008146">
    <property type="term" value="F:sulfotransferase activity"/>
    <property type="evidence" value="ECO:0007669"/>
    <property type="project" value="InterPro"/>
</dbReference>
<accession>A0A9W7FLJ1</accession>